<sequence>MILSQPKTNAYMYVLVVLFHFPSWFSFIVSRYTDSAQTPQPGQVVTGLDHAIITMKKVEMVVFMLPPDLGYEATEMGLGLIAFGILFSFLGTILFFDKGLLVMGNILFSSRVTLTVRPKSLMQFFMKCSNFKVGTNSFGVGFFLVVIGWAVLGIILETYGFIVFFSRFWPTLSVFVQKIPIIEWVFQ</sequence>
<proteinExistence type="predicted"/>
<reference evidence="1 2" key="1">
    <citation type="journal article" date="2022" name="Plant J.">
        <title>Chromosome-level genome of Camellia lanceoleosa provides a valuable resource for understanding genome evolution and self-incompatibility.</title>
        <authorList>
            <person name="Gong W."/>
            <person name="Xiao S."/>
            <person name="Wang L."/>
            <person name="Liao Z."/>
            <person name="Chang Y."/>
            <person name="Mo W."/>
            <person name="Hu G."/>
            <person name="Li W."/>
            <person name="Zhao G."/>
            <person name="Zhu H."/>
            <person name="Hu X."/>
            <person name="Ji K."/>
            <person name="Xiang X."/>
            <person name="Song Q."/>
            <person name="Yuan D."/>
            <person name="Jin S."/>
            <person name="Zhang L."/>
        </authorList>
    </citation>
    <scope>NUCLEOTIDE SEQUENCE [LARGE SCALE GENOMIC DNA]</scope>
    <source>
        <strain evidence="1">SQ_2022a</strain>
    </source>
</reference>
<evidence type="ECO:0000313" key="1">
    <source>
        <dbReference type="EMBL" id="KAI7997270.1"/>
    </source>
</evidence>
<evidence type="ECO:0000313" key="2">
    <source>
        <dbReference type="Proteomes" id="UP001060215"/>
    </source>
</evidence>
<dbReference type="EMBL" id="CM045767">
    <property type="protein sequence ID" value="KAI7997270.1"/>
    <property type="molecule type" value="Genomic_DNA"/>
</dbReference>
<organism evidence="1 2">
    <name type="scientific">Camellia lanceoleosa</name>
    <dbReference type="NCBI Taxonomy" id="1840588"/>
    <lineage>
        <taxon>Eukaryota</taxon>
        <taxon>Viridiplantae</taxon>
        <taxon>Streptophyta</taxon>
        <taxon>Embryophyta</taxon>
        <taxon>Tracheophyta</taxon>
        <taxon>Spermatophyta</taxon>
        <taxon>Magnoliopsida</taxon>
        <taxon>eudicotyledons</taxon>
        <taxon>Gunneridae</taxon>
        <taxon>Pentapetalae</taxon>
        <taxon>asterids</taxon>
        <taxon>Ericales</taxon>
        <taxon>Theaceae</taxon>
        <taxon>Camellia</taxon>
    </lineage>
</organism>
<accession>A0ACC0GAR5</accession>
<dbReference type="Proteomes" id="UP001060215">
    <property type="component" value="Chromosome 10"/>
</dbReference>
<gene>
    <name evidence="1" type="ORF">LOK49_LG10G01963</name>
</gene>
<comment type="caution">
    <text evidence="1">The sequence shown here is derived from an EMBL/GenBank/DDBJ whole genome shotgun (WGS) entry which is preliminary data.</text>
</comment>
<protein>
    <submittedName>
        <fullName evidence="1">Vesicle transport protein GOT1</fullName>
    </submittedName>
</protein>
<name>A0ACC0GAR5_9ERIC</name>
<keyword evidence="2" id="KW-1185">Reference proteome</keyword>